<keyword evidence="1" id="KW-0472">Membrane</keyword>
<gene>
    <name evidence="2" type="ORF">D8M06_09315</name>
</gene>
<evidence type="ECO:0000256" key="1">
    <source>
        <dbReference type="SAM" id="Phobius"/>
    </source>
</evidence>
<keyword evidence="1" id="KW-0812">Transmembrane</keyword>
<dbReference type="Proteomes" id="UP000269301">
    <property type="component" value="Unassembled WGS sequence"/>
</dbReference>
<feature type="transmembrane region" description="Helical" evidence="1">
    <location>
        <begin position="40"/>
        <end position="57"/>
    </location>
</feature>
<proteinExistence type="predicted"/>
<accession>A0A495A3I6</accession>
<evidence type="ECO:0000313" key="3">
    <source>
        <dbReference type="Proteomes" id="UP000269301"/>
    </source>
</evidence>
<feature type="transmembrane region" description="Helical" evidence="1">
    <location>
        <begin position="16"/>
        <end position="34"/>
    </location>
</feature>
<dbReference type="AlphaFoldDB" id="A0A495A3I6"/>
<sequence length="69" mass="8661">MIKEVTVIKHFKNTRYWMIMPPFLLTAIIIFFFIPREFRGYYPLFVIIIFWLIYYTWNYIAKKKRNSDT</sequence>
<dbReference type="EMBL" id="RBZP01000005">
    <property type="protein sequence ID" value="RKQ34008.1"/>
    <property type="molecule type" value="Genomic_DNA"/>
</dbReference>
<keyword evidence="1" id="KW-1133">Transmembrane helix</keyword>
<comment type="caution">
    <text evidence="2">The sequence shown here is derived from an EMBL/GenBank/DDBJ whole genome shotgun (WGS) entry which is preliminary data.</text>
</comment>
<reference evidence="2 3" key="1">
    <citation type="journal article" date="2016" name="Int. J. Syst. Evol. Microbiol.">
        <title>Oceanobacillus halophilus sp. nov., a novel moderately halophilic bacterium from a hypersaline lake.</title>
        <authorList>
            <person name="Amoozegar M.A."/>
            <person name="Bagheri M."/>
            <person name="Makhdoumi A."/>
            <person name="Nikou M.M."/>
            <person name="Fazeli S.A.S."/>
            <person name="Schumann P."/>
            <person name="Sproer C."/>
            <person name="Sanchez-Porro C."/>
            <person name="Ventosa A."/>
        </authorList>
    </citation>
    <scope>NUCLEOTIDE SEQUENCE [LARGE SCALE GENOMIC DNA]</scope>
    <source>
        <strain evidence="2 3">DSM 23996</strain>
    </source>
</reference>
<protein>
    <submittedName>
        <fullName evidence="2">Uncharacterized protein</fullName>
    </submittedName>
</protein>
<keyword evidence="3" id="KW-1185">Reference proteome</keyword>
<organism evidence="2 3">
    <name type="scientific">Oceanobacillus halophilus</name>
    <dbReference type="NCBI Taxonomy" id="930130"/>
    <lineage>
        <taxon>Bacteria</taxon>
        <taxon>Bacillati</taxon>
        <taxon>Bacillota</taxon>
        <taxon>Bacilli</taxon>
        <taxon>Bacillales</taxon>
        <taxon>Bacillaceae</taxon>
        <taxon>Oceanobacillus</taxon>
    </lineage>
</organism>
<name>A0A495A3I6_9BACI</name>
<evidence type="ECO:0000313" key="2">
    <source>
        <dbReference type="EMBL" id="RKQ34008.1"/>
    </source>
</evidence>